<dbReference type="SMART" id="SM00530">
    <property type="entry name" value="HTH_XRE"/>
    <property type="match status" value="1"/>
</dbReference>
<comment type="caution">
    <text evidence="2">The sequence shown here is derived from an EMBL/GenBank/DDBJ whole genome shotgun (WGS) entry which is preliminary data.</text>
</comment>
<dbReference type="SUPFAM" id="SSF47413">
    <property type="entry name" value="lambda repressor-like DNA-binding domains"/>
    <property type="match status" value="1"/>
</dbReference>
<dbReference type="InterPro" id="IPR001387">
    <property type="entry name" value="Cro/C1-type_HTH"/>
</dbReference>
<dbReference type="CDD" id="cd00093">
    <property type="entry name" value="HTH_XRE"/>
    <property type="match status" value="1"/>
</dbReference>
<sequence length="65" mass="7423">MRRLSGEELRAWRKKHGLTQAELAWLLGVSQSAIGKWETGDRKIPPFLSFTLSCLEREFLEGGHP</sequence>
<dbReference type="Proteomes" id="UP000886043">
    <property type="component" value="Unassembled WGS sequence"/>
</dbReference>
<organism evidence="2">
    <name type="scientific">Thermosulfurimonas dismutans</name>
    <dbReference type="NCBI Taxonomy" id="999894"/>
    <lineage>
        <taxon>Bacteria</taxon>
        <taxon>Pseudomonadati</taxon>
        <taxon>Thermodesulfobacteriota</taxon>
        <taxon>Thermodesulfobacteria</taxon>
        <taxon>Thermodesulfobacteriales</taxon>
        <taxon>Thermodesulfobacteriaceae</taxon>
        <taxon>Thermosulfurimonas</taxon>
    </lineage>
</organism>
<dbReference type="Gene3D" id="1.10.260.40">
    <property type="entry name" value="lambda repressor-like DNA-binding domains"/>
    <property type="match status" value="1"/>
</dbReference>
<proteinExistence type="predicted"/>
<dbReference type="Pfam" id="PF01381">
    <property type="entry name" value="HTH_3"/>
    <property type="match status" value="1"/>
</dbReference>
<evidence type="ECO:0000259" key="1">
    <source>
        <dbReference type="PROSITE" id="PS50943"/>
    </source>
</evidence>
<name>A0A7C3CPC3_9BACT</name>
<dbReference type="InterPro" id="IPR010982">
    <property type="entry name" value="Lambda_DNA-bd_dom_sf"/>
</dbReference>
<evidence type="ECO:0000313" key="2">
    <source>
        <dbReference type="EMBL" id="HFC97509.1"/>
    </source>
</evidence>
<protein>
    <submittedName>
        <fullName evidence="2">XRE family transcriptional regulator</fullName>
    </submittedName>
</protein>
<dbReference type="PROSITE" id="PS50943">
    <property type="entry name" value="HTH_CROC1"/>
    <property type="match status" value="1"/>
</dbReference>
<dbReference type="EMBL" id="DRMH01000038">
    <property type="protein sequence ID" value="HFC97509.1"/>
    <property type="molecule type" value="Genomic_DNA"/>
</dbReference>
<accession>A0A7C3CPC3</accession>
<dbReference type="GO" id="GO:0003677">
    <property type="term" value="F:DNA binding"/>
    <property type="evidence" value="ECO:0007669"/>
    <property type="project" value="InterPro"/>
</dbReference>
<feature type="domain" description="HTH cro/C1-type" evidence="1">
    <location>
        <begin position="9"/>
        <end position="45"/>
    </location>
</feature>
<reference evidence="2" key="1">
    <citation type="journal article" date="2020" name="mSystems">
        <title>Genome- and Community-Level Interaction Insights into Carbon Utilization and Element Cycling Functions of Hydrothermarchaeota in Hydrothermal Sediment.</title>
        <authorList>
            <person name="Zhou Z."/>
            <person name="Liu Y."/>
            <person name="Xu W."/>
            <person name="Pan J."/>
            <person name="Luo Z.H."/>
            <person name="Li M."/>
        </authorList>
    </citation>
    <scope>NUCLEOTIDE SEQUENCE [LARGE SCALE GENOMIC DNA]</scope>
    <source>
        <strain evidence="2">HyVt-483</strain>
    </source>
</reference>
<gene>
    <name evidence="2" type="ORF">ENJ40_03485</name>
</gene>
<dbReference type="AlphaFoldDB" id="A0A7C3CPC3"/>